<dbReference type="Pfam" id="PF03572">
    <property type="entry name" value="Peptidase_S41"/>
    <property type="match status" value="1"/>
</dbReference>
<keyword evidence="4" id="KW-0720">Serine protease</keyword>
<dbReference type="GO" id="GO:0030288">
    <property type="term" value="C:outer membrane-bounded periplasmic space"/>
    <property type="evidence" value="ECO:0007669"/>
    <property type="project" value="TreeGrafter"/>
</dbReference>
<evidence type="ECO:0000313" key="6">
    <source>
        <dbReference type="EMBL" id="KKK74141.1"/>
    </source>
</evidence>
<dbReference type="GO" id="GO:0004175">
    <property type="term" value="F:endopeptidase activity"/>
    <property type="evidence" value="ECO:0007669"/>
    <property type="project" value="TreeGrafter"/>
</dbReference>
<dbReference type="InterPro" id="IPR029045">
    <property type="entry name" value="ClpP/crotonase-like_dom_sf"/>
</dbReference>
<dbReference type="GO" id="GO:0008236">
    <property type="term" value="F:serine-type peptidase activity"/>
    <property type="evidence" value="ECO:0007669"/>
    <property type="project" value="UniProtKB-KW"/>
</dbReference>
<dbReference type="PANTHER" id="PTHR32060:SF30">
    <property type="entry name" value="CARBOXY-TERMINAL PROCESSING PROTEASE CTPA"/>
    <property type="match status" value="1"/>
</dbReference>
<dbReference type="PANTHER" id="PTHR32060">
    <property type="entry name" value="TAIL-SPECIFIC PROTEASE"/>
    <property type="match status" value="1"/>
</dbReference>
<dbReference type="SMART" id="SM00245">
    <property type="entry name" value="TSPc"/>
    <property type="match status" value="1"/>
</dbReference>
<keyword evidence="2" id="KW-0645">Protease</keyword>
<evidence type="ECO:0000256" key="2">
    <source>
        <dbReference type="ARBA" id="ARBA00022670"/>
    </source>
</evidence>
<dbReference type="InterPro" id="IPR001478">
    <property type="entry name" value="PDZ"/>
</dbReference>
<feature type="non-terminal residue" evidence="6">
    <location>
        <position position="1"/>
    </location>
</feature>
<dbReference type="EMBL" id="LAZR01056460">
    <property type="protein sequence ID" value="KKK74141.1"/>
    <property type="molecule type" value="Genomic_DNA"/>
</dbReference>
<dbReference type="InterPro" id="IPR005151">
    <property type="entry name" value="Tail-specific_protease"/>
</dbReference>
<dbReference type="InterPro" id="IPR055210">
    <property type="entry name" value="CtpA/B_N"/>
</dbReference>
<name>A0A0F9APJ8_9ZZZZ</name>
<dbReference type="InterPro" id="IPR041489">
    <property type="entry name" value="PDZ_6"/>
</dbReference>
<keyword evidence="3" id="KW-0378">Hydrolase</keyword>
<reference evidence="6" key="1">
    <citation type="journal article" date="2015" name="Nature">
        <title>Complex archaea that bridge the gap between prokaryotes and eukaryotes.</title>
        <authorList>
            <person name="Spang A."/>
            <person name="Saw J.H."/>
            <person name="Jorgensen S.L."/>
            <person name="Zaremba-Niedzwiedzka K."/>
            <person name="Martijn J."/>
            <person name="Lind A.E."/>
            <person name="van Eijk R."/>
            <person name="Schleper C."/>
            <person name="Guy L."/>
            <person name="Ettema T.J."/>
        </authorList>
    </citation>
    <scope>NUCLEOTIDE SEQUENCE</scope>
</reference>
<dbReference type="SMART" id="SM00228">
    <property type="entry name" value="PDZ"/>
    <property type="match status" value="1"/>
</dbReference>
<dbReference type="CDD" id="cd06782">
    <property type="entry name" value="cpPDZ_CPP-like"/>
    <property type="match status" value="1"/>
</dbReference>
<dbReference type="InterPro" id="IPR004447">
    <property type="entry name" value="Peptidase_S41A"/>
</dbReference>
<feature type="domain" description="PDZ" evidence="5">
    <location>
        <begin position="73"/>
        <end position="153"/>
    </location>
</feature>
<accession>A0A0F9APJ8</accession>
<feature type="non-terminal residue" evidence="6">
    <location>
        <position position="389"/>
    </location>
</feature>
<dbReference type="Gene3D" id="3.30.750.44">
    <property type="match status" value="1"/>
</dbReference>
<dbReference type="GO" id="GO:0007165">
    <property type="term" value="P:signal transduction"/>
    <property type="evidence" value="ECO:0007669"/>
    <property type="project" value="TreeGrafter"/>
</dbReference>
<comment type="caution">
    <text evidence="6">The sequence shown here is derived from an EMBL/GenBank/DDBJ whole genome shotgun (WGS) entry which is preliminary data.</text>
</comment>
<dbReference type="PROSITE" id="PS50106">
    <property type="entry name" value="PDZ"/>
    <property type="match status" value="1"/>
</dbReference>
<dbReference type="FunFam" id="3.90.226.10:FF:000029">
    <property type="entry name" value="Peptidase, S41 family"/>
    <property type="match status" value="1"/>
</dbReference>
<dbReference type="AlphaFoldDB" id="A0A0F9APJ8"/>
<comment type="similarity">
    <text evidence="1">Belongs to the peptidase S41A family.</text>
</comment>
<dbReference type="Gene3D" id="2.30.42.10">
    <property type="match status" value="1"/>
</dbReference>
<organism evidence="6">
    <name type="scientific">marine sediment metagenome</name>
    <dbReference type="NCBI Taxonomy" id="412755"/>
    <lineage>
        <taxon>unclassified sequences</taxon>
        <taxon>metagenomes</taxon>
        <taxon>ecological metagenomes</taxon>
    </lineage>
</organism>
<sequence>VMILIVGGGISGKVNERRETYKYIGLFSKVLSLVKSNYIKEVKTRDLIYGALKGMMKTLDPYSQFMDPETYREMQIETEGKFEGLGISIWIRDGQLTVVSPIEGTPAYEIGIQAGDRIVKIDGESTKDITLQDAVKKMRGKKGTSVVLTIEREGIDEPLEFTIVRGVIIVKSIPYSFLTEDKIGYIRIREFKKSAGKNLEIALKELEKEGMQGLILDLRNNHGGLLNEAVEVCDKFLPKNSLIVSTEGRISSQNLKYLSSEVPHPDYPLVVLINKGSASASEVVAGAIQDYGRGTIIGEKSFGKARVQSVLTLEDGSGLRLTTAYYLTPKGRNIDEKGIDPDIEVKLPTLPKIVSKIASKGYFRGFSQKYLLIHPDVNKEFRVKLAYLD</sequence>
<dbReference type="Pfam" id="PF17820">
    <property type="entry name" value="PDZ_6"/>
    <property type="match status" value="1"/>
</dbReference>
<proteinExistence type="inferred from homology"/>
<dbReference type="CDD" id="cd07560">
    <property type="entry name" value="Peptidase_S41_CPP"/>
    <property type="match status" value="1"/>
</dbReference>
<dbReference type="NCBIfam" id="TIGR00225">
    <property type="entry name" value="prc"/>
    <property type="match status" value="1"/>
</dbReference>
<dbReference type="GO" id="GO:0006508">
    <property type="term" value="P:proteolysis"/>
    <property type="evidence" value="ECO:0007669"/>
    <property type="project" value="UniProtKB-KW"/>
</dbReference>
<evidence type="ECO:0000256" key="4">
    <source>
        <dbReference type="ARBA" id="ARBA00022825"/>
    </source>
</evidence>
<dbReference type="Gene3D" id="3.90.226.10">
    <property type="entry name" value="2-enoyl-CoA Hydratase, Chain A, domain 1"/>
    <property type="match status" value="1"/>
</dbReference>
<dbReference type="FunFam" id="2.30.42.10:FF:000063">
    <property type="entry name" value="Peptidase, S41 family"/>
    <property type="match status" value="1"/>
</dbReference>
<evidence type="ECO:0000256" key="1">
    <source>
        <dbReference type="ARBA" id="ARBA00009179"/>
    </source>
</evidence>
<evidence type="ECO:0000256" key="3">
    <source>
        <dbReference type="ARBA" id="ARBA00022801"/>
    </source>
</evidence>
<gene>
    <name evidence="6" type="ORF">LCGC14_2886740</name>
</gene>
<protein>
    <recommendedName>
        <fullName evidence="5">PDZ domain-containing protein</fullName>
    </recommendedName>
</protein>
<dbReference type="Pfam" id="PF22694">
    <property type="entry name" value="CtpB_N-like"/>
    <property type="match status" value="1"/>
</dbReference>
<evidence type="ECO:0000259" key="5">
    <source>
        <dbReference type="PROSITE" id="PS50106"/>
    </source>
</evidence>
<dbReference type="SUPFAM" id="SSF52096">
    <property type="entry name" value="ClpP/crotonase"/>
    <property type="match status" value="1"/>
</dbReference>
<dbReference type="InterPro" id="IPR036034">
    <property type="entry name" value="PDZ_sf"/>
</dbReference>
<dbReference type="SUPFAM" id="SSF50156">
    <property type="entry name" value="PDZ domain-like"/>
    <property type="match status" value="1"/>
</dbReference>